<dbReference type="EMBL" id="JAUJYN010000005">
    <property type="protein sequence ID" value="KAK1270701.1"/>
    <property type="molecule type" value="Genomic_DNA"/>
</dbReference>
<proteinExistence type="predicted"/>
<gene>
    <name evidence="1" type="ORF">QJS04_geneDACA020950</name>
</gene>
<dbReference type="Proteomes" id="UP001179952">
    <property type="component" value="Unassembled WGS sequence"/>
</dbReference>
<protein>
    <submittedName>
        <fullName evidence="1">Uncharacterized protein</fullName>
    </submittedName>
</protein>
<reference evidence="1" key="2">
    <citation type="submission" date="2023-06" db="EMBL/GenBank/DDBJ databases">
        <authorList>
            <person name="Ma L."/>
            <person name="Liu K.-W."/>
            <person name="Li Z."/>
            <person name="Hsiao Y.-Y."/>
            <person name="Qi Y."/>
            <person name="Fu T."/>
            <person name="Tang G."/>
            <person name="Zhang D."/>
            <person name="Sun W.-H."/>
            <person name="Liu D.-K."/>
            <person name="Li Y."/>
            <person name="Chen G.-Z."/>
            <person name="Liu X.-D."/>
            <person name="Liao X.-Y."/>
            <person name="Jiang Y.-T."/>
            <person name="Yu X."/>
            <person name="Hao Y."/>
            <person name="Huang J."/>
            <person name="Zhao X.-W."/>
            <person name="Ke S."/>
            <person name="Chen Y.-Y."/>
            <person name="Wu W.-L."/>
            <person name="Hsu J.-L."/>
            <person name="Lin Y.-F."/>
            <person name="Huang M.-D."/>
            <person name="Li C.-Y."/>
            <person name="Huang L."/>
            <person name="Wang Z.-W."/>
            <person name="Zhao X."/>
            <person name="Zhong W.-Y."/>
            <person name="Peng D.-H."/>
            <person name="Ahmad S."/>
            <person name="Lan S."/>
            <person name="Zhang J.-S."/>
            <person name="Tsai W.-C."/>
            <person name="Van De Peer Y."/>
            <person name="Liu Z.-J."/>
        </authorList>
    </citation>
    <scope>NUCLEOTIDE SEQUENCE</scope>
    <source>
        <strain evidence="1">SCP</strain>
        <tissue evidence="1">Leaves</tissue>
    </source>
</reference>
<reference evidence="1" key="1">
    <citation type="journal article" date="2023" name="Nat. Commun.">
        <title>Diploid and tetraploid genomes of Acorus and the evolution of monocots.</title>
        <authorList>
            <person name="Ma L."/>
            <person name="Liu K.W."/>
            <person name="Li Z."/>
            <person name="Hsiao Y.Y."/>
            <person name="Qi Y."/>
            <person name="Fu T."/>
            <person name="Tang G.D."/>
            <person name="Zhang D."/>
            <person name="Sun W.H."/>
            <person name="Liu D.K."/>
            <person name="Li Y."/>
            <person name="Chen G.Z."/>
            <person name="Liu X.D."/>
            <person name="Liao X.Y."/>
            <person name="Jiang Y.T."/>
            <person name="Yu X."/>
            <person name="Hao Y."/>
            <person name="Huang J."/>
            <person name="Zhao X.W."/>
            <person name="Ke S."/>
            <person name="Chen Y.Y."/>
            <person name="Wu W.L."/>
            <person name="Hsu J.L."/>
            <person name="Lin Y.F."/>
            <person name="Huang M.D."/>
            <person name="Li C.Y."/>
            <person name="Huang L."/>
            <person name="Wang Z.W."/>
            <person name="Zhao X."/>
            <person name="Zhong W.Y."/>
            <person name="Peng D.H."/>
            <person name="Ahmad S."/>
            <person name="Lan S."/>
            <person name="Zhang J.S."/>
            <person name="Tsai W.C."/>
            <person name="Van de Peer Y."/>
            <person name="Liu Z.J."/>
        </authorList>
    </citation>
    <scope>NUCLEOTIDE SEQUENCE</scope>
    <source>
        <strain evidence="1">SCP</strain>
    </source>
</reference>
<accession>A0AAV9B2N3</accession>
<comment type="caution">
    <text evidence="1">The sequence shown here is derived from an EMBL/GenBank/DDBJ whole genome shotgun (WGS) entry which is preliminary data.</text>
</comment>
<keyword evidence="2" id="KW-1185">Reference proteome</keyword>
<sequence length="49" mass="5358">MSCKLSLSLQCRVYGKKDALASSKGLTHISCKFSNLFAPLSHNAFMEGH</sequence>
<dbReference type="AlphaFoldDB" id="A0AAV9B2N3"/>
<evidence type="ECO:0000313" key="1">
    <source>
        <dbReference type="EMBL" id="KAK1270701.1"/>
    </source>
</evidence>
<organism evidence="1 2">
    <name type="scientific">Acorus gramineus</name>
    <name type="common">Dwarf sweet flag</name>
    <dbReference type="NCBI Taxonomy" id="55184"/>
    <lineage>
        <taxon>Eukaryota</taxon>
        <taxon>Viridiplantae</taxon>
        <taxon>Streptophyta</taxon>
        <taxon>Embryophyta</taxon>
        <taxon>Tracheophyta</taxon>
        <taxon>Spermatophyta</taxon>
        <taxon>Magnoliopsida</taxon>
        <taxon>Liliopsida</taxon>
        <taxon>Acoraceae</taxon>
        <taxon>Acorus</taxon>
    </lineage>
</organism>
<name>A0AAV9B2N3_ACOGR</name>
<evidence type="ECO:0000313" key="2">
    <source>
        <dbReference type="Proteomes" id="UP001179952"/>
    </source>
</evidence>